<accession>S0DJ83</accession>
<protein>
    <submittedName>
        <fullName evidence="2">Uncharacterized protein</fullName>
    </submittedName>
</protein>
<proteinExistence type="predicted"/>
<organism evidence="2">
    <name type="scientific">Cotesia sesamiae Kitale bracovirus</name>
    <dbReference type="NCBI Taxonomy" id="452648"/>
    <lineage>
        <taxon>Viruses</taxon>
        <taxon>Viruses incertae sedis</taxon>
        <taxon>Polydnaviriformidae</taxon>
        <taxon>Bracoviriform</taxon>
        <taxon>Cotesia sesamiae bracovirus</taxon>
    </lineage>
</organism>
<sequence length="110" mass="11829">MMFSSKLQLVFLVAILGTSYGARNGYSYSQLDGPFGYSSPQLNGLQINLHQTPNGPLECFCQPHRGSGYPSSQPKVGSGYPYSQIDSSSGYSRSQLNGGIGFGYPYPQSS</sequence>
<name>S0DJ83_9VIRU</name>
<gene>
    <name evidence="2" type="primary">CskBV_6.2</name>
    <name evidence="2" type="ORF">CSKBV_6.2</name>
</gene>
<reference evidence="2" key="1">
    <citation type="journal article" date="2013" name="PLoS ONE">
        <title>Adaptive selection on bracovirus genomes drives the specialization of cotesia parasitoid wasps.</title>
        <authorList>
            <person name="Jancek S."/>
            <person name="Bezier A."/>
            <person name="Gayral P."/>
            <person name="Paillusson C."/>
            <person name="Kaiser L."/>
            <person name="Dupas S."/>
            <person name="Le Ru B.P."/>
            <person name="Barbe V."/>
            <person name="Periquet G."/>
            <person name="Drezen J.-M."/>
            <person name="Herniou E.A."/>
        </authorList>
    </citation>
    <scope>NUCLEOTIDE SEQUENCE</scope>
    <source>
        <strain evidence="2">Kitale</strain>
    </source>
</reference>
<evidence type="ECO:0000313" key="2">
    <source>
        <dbReference type="EMBL" id="CCQ19291.1"/>
    </source>
</evidence>
<feature type="region of interest" description="Disordered" evidence="1">
    <location>
        <begin position="67"/>
        <end position="92"/>
    </location>
</feature>
<evidence type="ECO:0000256" key="1">
    <source>
        <dbReference type="SAM" id="MobiDB-lite"/>
    </source>
</evidence>
<dbReference type="EMBL" id="HF562910">
    <property type="protein sequence ID" value="CCQ19291.1"/>
    <property type="molecule type" value="Genomic_DNA"/>
</dbReference>